<dbReference type="Pfam" id="PF20125">
    <property type="entry name" value="DUF6515"/>
    <property type="match status" value="1"/>
</dbReference>
<proteinExistence type="predicted"/>
<dbReference type="OrthoDB" id="574710at2"/>
<dbReference type="EMBL" id="ABOX02000064">
    <property type="protein sequence ID" value="EEF57557.1"/>
    <property type="molecule type" value="Genomic_DNA"/>
</dbReference>
<reference evidence="1 2" key="1">
    <citation type="journal article" date="2011" name="J. Bacteriol.">
        <title>Genome sequence of 'Pedosphaera parvula' Ellin514, an aerobic Verrucomicrobial isolate from pasture soil.</title>
        <authorList>
            <person name="Kant R."/>
            <person name="van Passel M.W."/>
            <person name="Sangwan P."/>
            <person name="Palva A."/>
            <person name="Lucas S."/>
            <person name="Copeland A."/>
            <person name="Lapidus A."/>
            <person name="Glavina Del Rio T."/>
            <person name="Dalin E."/>
            <person name="Tice H."/>
            <person name="Bruce D."/>
            <person name="Goodwin L."/>
            <person name="Pitluck S."/>
            <person name="Chertkov O."/>
            <person name="Larimer F.W."/>
            <person name="Land M.L."/>
            <person name="Hauser L."/>
            <person name="Brettin T.S."/>
            <person name="Detter J.C."/>
            <person name="Han S."/>
            <person name="de Vos W.M."/>
            <person name="Janssen P.H."/>
            <person name="Smidt H."/>
        </authorList>
    </citation>
    <scope>NUCLEOTIDE SEQUENCE [LARGE SCALE GENOMIC DNA]</scope>
    <source>
        <strain evidence="1 2">Ellin514</strain>
    </source>
</reference>
<comment type="caution">
    <text evidence="1">The sequence shown here is derived from an EMBL/GenBank/DDBJ whole genome shotgun (WGS) entry which is preliminary data.</text>
</comment>
<name>B9XRI6_PEDPL</name>
<protein>
    <submittedName>
        <fullName evidence="1">Uncharacterized protein</fullName>
    </submittedName>
</protein>
<dbReference type="STRING" id="320771.Cflav_PD0607"/>
<organism evidence="1 2">
    <name type="scientific">Pedosphaera parvula (strain Ellin514)</name>
    <dbReference type="NCBI Taxonomy" id="320771"/>
    <lineage>
        <taxon>Bacteria</taxon>
        <taxon>Pseudomonadati</taxon>
        <taxon>Verrucomicrobiota</taxon>
        <taxon>Pedosphaerae</taxon>
        <taxon>Pedosphaerales</taxon>
        <taxon>Pedosphaeraceae</taxon>
        <taxon>Pedosphaera</taxon>
    </lineage>
</organism>
<dbReference type="Proteomes" id="UP000003688">
    <property type="component" value="Unassembled WGS sequence"/>
</dbReference>
<dbReference type="AlphaFoldDB" id="B9XRI6"/>
<dbReference type="RefSeq" id="WP_007418419.1">
    <property type="nucleotide sequence ID" value="NZ_ABOX02000064.1"/>
</dbReference>
<accession>B9XRI6</accession>
<dbReference type="InterPro" id="IPR045398">
    <property type="entry name" value="DUF6515"/>
</dbReference>
<keyword evidence="2" id="KW-1185">Reference proteome</keyword>
<gene>
    <name evidence="1" type="ORF">Cflav_PD0607</name>
</gene>
<evidence type="ECO:0000313" key="2">
    <source>
        <dbReference type="Proteomes" id="UP000003688"/>
    </source>
</evidence>
<evidence type="ECO:0000313" key="1">
    <source>
        <dbReference type="EMBL" id="EEF57557.1"/>
    </source>
</evidence>
<sequence length="200" mass="22091" precursor="true">MKHHHASTQKDLYLLFSVSLAVAFAPSTWSDAQERGGIRSSRLNAEVNFNANVNRNVHANPPIGWNMMGNRTVNAEQHVDVEAHDGDYYPHDRDNENQWGGFASDAVTAPAVGTVIHSPPPHGQPVVVNNVPYIVADGTYYQQKDSDYIVVSPPIGITVPSLPRSAVETNINGQVYFRANEIYYRPTMQDGETIYTTVAL</sequence>